<keyword evidence="3" id="KW-1185">Reference proteome</keyword>
<reference evidence="3" key="1">
    <citation type="submission" date="2016-10" db="EMBL/GenBank/DDBJ databases">
        <authorList>
            <person name="Varghese N."/>
            <person name="Submissions S."/>
        </authorList>
    </citation>
    <scope>NUCLEOTIDE SEQUENCE [LARGE SCALE GENOMIC DNA]</scope>
    <source>
        <strain evidence="3">Jip14</strain>
    </source>
</reference>
<evidence type="ECO:0008006" key="4">
    <source>
        <dbReference type="Google" id="ProtNLM"/>
    </source>
</evidence>
<accession>A0A1H7P5J2</accession>
<evidence type="ECO:0000313" key="2">
    <source>
        <dbReference type="EMBL" id="SEL30886.1"/>
    </source>
</evidence>
<feature type="compositionally biased region" description="Basic and acidic residues" evidence="1">
    <location>
        <begin position="299"/>
        <end position="308"/>
    </location>
</feature>
<gene>
    <name evidence="2" type="ORF">SAMN05421740_104217</name>
</gene>
<evidence type="ECO:0000256" key="1">
    <source>
        <dbReference type="SAM" id="MobiDB-lite"/>
    </source>
</evidence>
<dbReference type="Proteomes" id="UP000198916">
    <property type="component" value="Unassembled WGS sequence"/>
</dbReference>
<feature type="region of interest" description="Disordered" evidence="1">
    <location>
        <begin position="288"/>
        <end position="308"/>
    </location>
</feature>
<evidence type="ECO:0000313" key="3">
    <source>
        <dbReference type="Proteomes" id="UP000198916"/>
    </source>
</evidence>
<dbReference type="STRING" id="332977.SAMN05421740_104217"/>
<dbReference type="AlphaFoldDB" id="A0A1H7P5J2"/>
<name>A0A1H7P5J2_9SPHI</name>
<proteinExistence type="predicted"/>
<dbReference type="Gene3D" id="1.20.120.330">
    <property type="entry name" value="Nucleotidyltransferases domain 2"/>
    <property type="match status" value="1"/>
</dbReference>
<protein>
    <recommendedName>
        <fullName evidence="4">HEPN domain-containing protein</fullName>
    </recommendedName>
</protein>
<dbReference type="EMBL" id="FNZR01000004">
    <property type="protein sequence ID" value="SEL30886.1"/>
    <property type="molecule type" value="Genomic_DNA"/>
</dbReference>
<sequence>MAMANEHSSRLAGATVSVGMDGSHTAYPYPELMARVIGLIRVDEIYHNRNFVAIGSHGELVIFVPQAVSNPFAEYMPLLDMVFRDYPDLSYRLFNSQRAKEEAKRRNIFYHFACRIANRLYANPTSSFRLADYLCPTAGHFLAEAKAYFDSEMAKVLAFRDGVSLYFGTDNRPFAAFMLHQQLELTYRVAELFVMGRDKVTHSINAHQRYTASYIPRLGNIFDQRDEAEQRLAMQLDDAYLATRYGHGYAIKNGKLAEAIEKADAAYRTTLAIYTEIEQLFTPAPKNPIFDPMANRRNQTNDKPPKRSDELLKGAFEENFPDFLRFLYPDADRLFDFDRGLTFMDKELLEIIPDRERTKGKRVADLLVKVYLKDGSEQHILLNTEIEGGSDAEFAERIYQYNYRIWDRYRIAVATIAVYTGGHSQPKPHEYRREVLDTFVHFRYRTYHIFDHAEDDLLQMDNAFALIVLACQKALLEGKVPERELGEGRTTIARALIASGRYDKDRILGFLGFLKNFIFIDDEEINRNFDKFIYEVTGGTIEMGVIEVLKEQERQKGVKDGERKKALDIAREMKNDGIPVDQIVKFTKLTAKEIEKL</sequence>
<organism evidence="2 3">
    <name type="scientific">Parapedobacter koreensis</name>
    <dbReference type="NCBI Taxonomy" id="332977"/>
    <lineage>
        <taxon>Bacteria</taxon>
        <taxon>Pseudomonadati</taxon>
        <taxon>Bacteroidota</taxon>
        <taxon>Sphingobacteriia</taxon>
        <taxon>Sphingobacteriales</taxon>
        <taxon>Sphingobacteriaceae</taxon>
        <taxon>Parapedobacter</taxon>
    </lineage>
</organism>